<proteinExistence type="predicted"/>
<dbReference type="EMBL" id="JAVKPK010000007">
    <property type="protein sequence ID" value="MDR7664766.1"/>
    <property type="molecule type" value="Genomic_DNA"/>
</dbReference>
<dbReference type="Proteomes" id="UP001246244">
    <property type="component" value="Unassembled WGS sequence"/>
</dbReference>
<dbReference type="InterPro" id="IPR036188">
    <property type="entry name" value="FAD/NAD-bd_sf"/>
</dbReference>
<evidence type="ECO:0000313" key="1">
    <source>
        <dbReference type="EMBL" id="MDR7664766.1"/>
    </source>
</evidence>
<dbReference type="Gene3D" id="3.50.50.60">
    <property type="entry name" value="FAD/NAD(P)-binding domain"/>
    <property type="match status" value="1"/>
</dbReference>
<gene>
    <name evidence="1" type="ORF">RG963_02980</name>
</gene>
<sequence>MQDFSQANGFCGVFPIISHIIPEGRLGREIIDSRLLLSGDATGFVDAFTGEGICLIKTTCAAEAVVDLVM</sequence>
<comment type="caution">
    <text evidence="1">The sequence shown here is derived from an EMBL/GenBank/DDBJ whole genome shotgun (WGS) entry which is preliminary data.</text>
</comment>
<keyword evidence="2" id="KW-1185">Reference proteome</keyword>
<accession>A0ABU2CYJ8</accession>
<organism evidence="1 2">
    <name type="scientific">Methanosarcina baikalica</name>
    <dbReference type="NCBI Taxonomy" id="3073890"/>
    <lineage>
        <taxon>Archaea</taxon>
        <taxon>Methanobacteriati</taxon>
        <taxon>Methanobacteriota</taxon>
        <taxon>Stenosarchaea group</taxon>
        <taxon>Methanomicrobia</taxon>
        <taxon>Methanosarcinales</taxon>
        <taxon>Methanosarcinaceae</taxon>
        <taxon>Methanosarcina</taxon>
    </lineage>
</organism>
<dbReference type="RefSeq" id="WP_310574790.1">
    <property type="nucleotide sequence ID" value="NZ_JAVKPK010000007.1"/>
</dbReference>
<protein>
    <submittedName>
        <fullName evidence="1">Uncharacterized protein</fullName>
    </submittedName>
</protein>
<reference evidence="2" key="1">
    <citation type="submission" date="2023-07" db="EMBL/GenBank/DDBJ databases">
        <title>Whole-genome sequencing of a new Methanosarcina sp. Z-7115.</title>
        <authorList>
            <person name="Zhilina T.N."/>
            <person name="Merkel A.Y."/>
        </authorList>
    </citation>
    <scope>NUCLEOTIDE SEQUENCE [LARGE SCALE GENOMIC DNA]</scope>
    <source>
        <strain evidence="2">Z-7115</strain>
    </source>
</reference>
<name>A0ABU2CYJ8_9EURY</name>
<evidence type="ECO:0000313" key="2">
    <source>
        <dbReference type="Proteomes" id="UP001246244"/>
    </source>
</evidence>